<gene>
    <name evidence="9" type="ORF">SLS60_010073</name>
</gene>
<feature type="compositionally biased region" description="Polar residues" evidence="6">
    <location>
        <begin position="333"/>
        <end position="347"/>
    </location>
</feature>
<comment type="subcellular location">
    <subcellularLocation>
        <location evidence="1">Membrane</location>
        <topology evidence="1">Multi-pass membrane protein</topology>
    </subcellularLocation>
</comment>
<evidence type="ECO:0000313" key="10">
    <source>
        <dbReference type="Proteomes" id="UP001521785"/>
    </source>
</evidence>
<evidence type="ECO:0000313" key="9">
    <source>
        <dbReference type="EMBL" id="KAL1594316.1"/>
    </source>
</evidence>
<keyword evidence="10" id="KW-1185">Reference proteome</keyword>
<evidence type="ECO:0000256" key="3">
    <source>
        <dbReference type="ARBA" id="ARBA00022989"/>
    </source>
</evidence>
<keyword evidence="4 7" id="KW-0472">Membrane</keyword>
<feature type="transmembrane region" description="Helical" evidence="7">
    <location>
        <begin position="68"/>
        <end position="92"/>
    </location>
</feature>
<feature type="transmembrane region" description="Helical" evidence="7">
    <location>
        <begin position="159"/>
        <end position="182"/>
    </location>
</feature>
<keyword evidence="3 7" id="KW-1133">Transmembrane helix</keyword>
<accession>A0ABR3QQ88</accession>
<feature type="transmembrane region" description="Helical" evidence="7">
    <location>
        <begin position="44"/>
        <end position="62"/>
    </location>
</feature>
<feature type="domain" description="Rhodopsin" evidence="8">
    <location>
        <begin position="70"/>
        <end position="257"/>
    </location>
</feature>
<feature type="transmembrane region" description="Helical" evidence="7">
    <location>
        <begin position="194"/>
        <end position="220"/>
    </location>
</feature>
<evidence type="ECO:0000256" key="5">
    <source>
        <dbReference type="ARBA" id="ARBA00038359"/>
    </source>
</evidence>
<protein>
    <recommendedName>
        <fullName evidence="8">Rhodopsin domain-containing protein</fullName>
    </recommendedName>
</protein>
<dbReference type="PANTHER" id="PTHR33048:SF129">
    <property type="entry name" value="INTEGRAL MEMBRANE PROTEIN-RELATED"/>
    <property type="match status" value="1"/>
</dbReference>
<evidence type="ECO:0000256" key="4">
    <source>
        <dbReference type="ARBA" id="ARBA00023136"/>
    </source>
</evidence>
<feature type="region of interest" description="Disordered" evidence="6">
    <location>
        <begin position="323"/>
        <end position="369"/>
    </location>
</feature>
<dbReference type="Pfam" id="PF20684">
    <property type="entry name" value="Fung_rhodopsin"/>
    <property type="match status" value="1"/>
</dbReference>
<evidence type="ECO:0000256" key="7">
    <source>
        <dbReference type="SAM" id="Phobius"/>
    </source>
</evidence>
<sequence length="392" mass="44002">MADVVSLKRHADLFRRDGGLEPPSDVVLSWPAPNHLNPETHGDAGPIFVILFLVLSILTYLARMWARVIILAIEVLYLLTTSLIKISILCFYRRITNGSISRTFVYWVWGSIVFVIAYFFTFTLTVIFSCSPVEGYWHYFDISWRLTHELKCHNEGAQIVTVVVISTLQDFFLCALPIVLIWNLQISRRQKAALCGIFGLGLLTCVCGVMRAYYAIYIYYYTYDVTWYAWYGWIWTALEAQLGLMCACAPALKGFFKKYFSLNSTRSGAYGYGTGQPISSGGRIPGYGKLSPKNSLATSNVEGSKWEPGLVPMNRIKVSTTTNVVEDRDERSSIGSNSSTKNLTALPSSALPVPTHNDERVSNPSTWNGNRTVITAYRHDKEPDIEKHAHAA</sequence>
<comment type="caution">
    <text evidence="9">The sequence shown here is derived from an EMBL/GenBank/DDBJ whole genome shotgun (WGS) entry which is preliminary data.</text>
</comment>
<evidence type="ECO:0000256" key="2">
    <source>
        <dbReference type="ARBA" id="ARBA00022692"/>
    </source>
</evidence>
<evidence type="ECO:0000256" key="6">
    <source>
        <dbReference type="SAM" id="MobiDB-lite"/>
    </source>
</evidence>
<organism evidence="9 10">
    <name type="scientific">Paraconiothyrium brasiliense</name>
    <dbReference type="NCBI Taxonomy" id="300254"/>
    <lineage>
        <taxon>Eukaryota</taxon>
        <taxon>Fungi</taxon>
        <taxon>Dikarya</taxon>
        <taxon>Ascomycota</taxon>
        <taxon>Pezizomycotina</taxon>
        <taxon>Dothideomycetes</taxon>
        <taxon>Pleosporomycetidae</taxon>
        <taxon>Pleosporales</taxon>
        <taxon>Massarineae</taxon>
        <taxon>Didymosphaeriaceae</taxon>
        <taxon>Paraconiothyrium</taxon>
    </lineage>
</organism>
<feature type="transmembrane region" description="Helical" evidence="7">
    <location>
        <begin position="104"/>
        <end position="128"/>
    </location>
</feature>
<evidence type="ECO:0000256" key="1">
    <source>
        <dbReference type="ARBA" id="ARBA00004141"/>
    </source>
</evidence>
<reference evidence="9 10" key="1">
    <citation type="submission" date="2024-02" db="EMBL/GenBank/DDBJ databases">
        <title>De novo assembly and annotation of 12 fungi associated with fruit tree decline syndrome in Ontario, Canada.</title>
        <authorList>
            <person name="Sulman M."/>
            <person name="Ellouze W."/>
            <person name="Ilyukhin E."/>
        </authorList>
    </citation>
    <scope>NUCLEOTIDE SEQUENCE [LARGE SCALE GENOMIC DNA]</scope>
    <source>
        <strain evidence="9 10">M42-189</strain>
    </source>
</reference>
<dbReference type="EMBL" id="JAKJXO020000017">
    <property type="protein sequence ID" value="KAL1594316.1"/>
    <property type="molecule type" value="Genomic_DNA"/>
</dbReference>
<dbReference type="InterPro" id="IPR052337">
    <property type="entry name" value="SAT4-like"/>
</dbReference>
<dbReference type="Proteomes" id="UP001521785">
    <property type="component" value="Unassembled WGS sequence"/>
</dbReference>
<proteinExistence type="inferred from homology"/>
<dbReference type="PANTHER" id="PTHR33048">
    <property type="entry name" value="PTH11-LIKE INTEGRAL MEMBRANE PROTEIN (AFU_ORTHOLOGUE AFUA_5G11245)"/>
    <property type="match status" value="1"/>
</dbReference>
<evidence type="ECO:0000259" key="8">
    <source>
        <dbReference type="Pfam" id="PF20684"/>
    </source>
</evidence>
<name>A0ABR3QQ88_9PLEO</name>
<dbReference type="InterPro" id="IPR049326">
    <property type="entry name" value="Rhodopsin_dom_fungi"/>
</dbReference>
<keyword evidence="2 7" id="KW-0812">Transmembrane</keyword>
<feature type="transmembrane region" description="Helical" evidence="7">
    <location>
        <begin position="232"/>
        <end position="252"/>
    </location>
</feature>
<comment type="similarity">
    <text evidence="5">Belongs to the SAT4 family.</text>
</comment>